<dbReference type="OrthoDB" id="10423870at2759"/>
<reference evidence="1 2" key="1">
    <citation type="submission" date="2017-12" db="EMBL/GenBank/DDBJ databases">
        <title>Comparative genomics of Botrytis spp.</title>
        <authorList>
            <person name="Valero-Jimenez C.A."/>
            <person name="Tapia P."/>
            <person name="Veloso J."/>
            <person name="Silva-Moreno E."/>
            <person name="Staats M."/>
            <person name="Valdes J.H."/>
            <person name="Van Kan J.A.L."/>
        </authorList>
    </citation>
    <scope>NUCLEOTIDE SEQUENCE [LARGE SCALE GENOMIC DNA]</scope>
    <source>
        <strain evidence="1 2">MUCL11595</strain>
    </source>
</reference>
<dbReference type="AlphaFoldDB" id="A0A4Z1H4J7"/>
<comment type="caution">
    <text evidence="1">The sequence shown here is derived from an EMBL/GenBank/DDBJ whole genome shotgun (WGS) entry which is preliminary data.</text>
</comment>
<evidence type="ECO:0000313" key="1">
    <source>
        <dbReference type="EMBL" id="TGO43918.1"/>
    </source>
</evidence>
<sequence length="78" mass="8924">MAIDHCSKLFRPPIKMLSELDIIYRILNSAPQGRLPRLSIRQVILLREHEEKKARMKANALAFKAPAAYGSPFVNCKF</sequence>
<dbReference type="Proteomes" id="UP000297527">
    <property type="component" value="Unassembled WGS sequence"/>
</dbReference>
<proteinExistence type="predicted"/>
<organism evidence="1 2">
    <name type="scientific">Botryotinia convoluta</name>
    <dbReference type="NCBI Taxonomy" id="54673"/>
    <lineage>
        <taxon>Eukaryota</taxon>
        <taxon>Fungi</taxon>
        <taxon>Dikarya</taxon>
        <taxon>Ascomycota</taxon>
        <taxon>Pezizomycotina</taxon>
        <taxon>Leotiomycetes</taxon>
        <taxon>Helotiales</taxon>
        <taxon>Sclerotiniaceae</taxon>
        <taxon>Botryotinia</taxon>
    </lineage>
</organism>
<name>A0A4Z1H4J7_9HELO</name>
<dbReference type="EMBL" id="PQXN01000726">
    <property type="protein sequence ID" value="TGO43918.1"/>
    <property type="molecule type" value="Genomic_DNA"/>
</dbReference>
<keyword evidence="2" id="KW-1185">Reference proteome</keyword>
<protein>
    <submittedName>
        <fullName evidence="1">Uncharacterized protein</fullName>
    </submittedName>
</protein>
<evidence type="ECO:0000313" key="2">
    <source>
        <dbReference type="Proteomes" id="UP000297527"/>
    </source>
</evidence>
<gene>
    <name evidence="1" type="ORF">BCON_0728g00010</name>
</gene>
<accession>A0A4Z1H4J7</accession>